<dbReference type="EMBL" id="CM046394">
    <property type="protein sequence ID" value="KAI8548070.1"/>
    <property type="molecule type" value="Genomic_DNA"/>
</dbReference>
<evidence type="ECO:0000313" key="2">
    <source>
        <dbReference type="Proteomes" id="UP001062846"/>
    </source>
</evidence>
<proteinExistence type="predicted"/>
<comment type="caution">
    <text evidence="1">The sequence shown here is derived from an EMBL/GenBank/DDBJ whole genome shotgun (WGS) entry which is preliminary data.</text>
</comment>
<keyword evidence="2" id="KW-1185">Reference proteome</keyword>
<dbReference type="Proteomes" id="UP001062846">
    <property type="component" value="Chromosome 7"/>
</dbReference>
<sequence length="103" mass="11743">MLGYHIRKETQILVNVWAIGRDPKIWETPLESRPERFLEPNIVDYKGHHFEFIPFGSGRRTCPAIPLVSRVLTMALEMDMSEQMGTTLKKAIPLKATATPHKG</sequence>
<evidence type="ECO:0000313" key="1">
    <source>
        <dbReference type="EMBL" id="KAI8548070.1"/>
    </source>
</evidence>
<name>A0ACC0N4G9_RHOML</name>
<reference evidence="1" key="1">
    <citation type="submission" date="2022-02" db="EMBL/GenBank/DDBJ databases">
        <title>Plant Genome Project.</title>
        <authorList>
            <person name="Zhang R.-G."/>
        </authorList>
    </citation>
    <scope>NUCLEOTIDE SEQUENCE</scope>
    <source>
        <strain evidence="1">AT1</strain>
    </source>
</reference>
<protein>
    <submittedName>
        <fullName evidence="1">Uncharacterized protein</fullName>
    </submittedName>
</protein>
<accession>A0ACC0N4G9</accession>
<gene>
    <name evidence="1" type="ORF">RHMOL_Rhmol07G0243900</name>
</gene>
<organism evidence="1 2">
    <name type="scientific">Rhododendron molle</name>
    <name type="common">Chinese azalea</name>
    <name type="synonym">Azalea mollis</name>
    <dbReference type="NCBI Taxonomy" id="49168"/>
    <lineage>
        <taxon>Eukaryota</taxon>
        <taxon>Viridiplantae</taxon>
        <taxon>Streptophyta</taxon>
        <taxon>Embryophyta</taxon>
        <taxon>Tracheophyta</taxon>
        <taxon>Spermatophyta</taxon>
        <taxon>Magnoliopsida</taxon>
        <taxon>eudicotyledons</taxon>
        <taxon>Gunneridae</taxon>
        <taxon>Pentapetalae</taxon>
        <taxon>asterids</taxon>
        <taxon>Ericales</taxon>
        <taxon>Ericaceae</taxon>
        <taxon>Ericoideae</taxon>
        <taxon>Rhodoreae</taxon>
        <taxon>Rhododendron</taxon>
    </lineage>
</organism>